<feature type="transmembrane region" description="Helical" evidence="1">
    <location>
        <begin position="109"/>
        <end position="125"/>
    </location>
</feature>
<gene>
    <name evidence="3" type="primary">LOC113798130</name>
</gene>
<dbReference type="OMA" id="AVTTWKW"/>
<name>A0A6P6YGN9_DERPT</name>
<dbReference type="OrthoDB" id="6505057at2759"/>
<reference evidence="3" key="1">
    <citation type="submission" date="2025-08" db="UniProtKB">
        <authorList>
            <consortium name="RefSeq"/>
        </authorList>
    </citation>
    <scope>IDENTIFICATION</scope>
    <source>
        <strain evidence="3">Airmid</strain>
    </source>
</reference>
<keyword evidence="2" id="KW-1185">Reference proteome</keyword>
<keyword evidence="1" id="KW-1133">Transmembrane helix</keyword>
<feature type="transmembrane region" description="Helical" evidence="1">
    <location>
        <begin position="131"/>
        <end position="152"/>
    </location>
</feature>
<protein>
    <submittedName>
        <fullName evidence="3">Uncharacterized protein LOC113798130</fullName>
    </submittedName>
</protein>
<accession>A0A6P6YGN9</accession>
<evidence type="ECO:0000256" key="1">
    <source>
        <dbReference type="SAM" id="Phobius"/>
    </source>
</evidence>
<dbReference type="KEGG" id="dpte:113798130"/>
<feature type="transmembrane region" description="Helical" evidence="1">
    <location>
        <begin position="34"/>
        <end position="55"/>
    </location>
</feature>
<dbReference type="RefSeq" id="XP_027204417.1">
    <property type="nucleotide sequence ID" value="XM_027348616.1"/>
</dbReference>
<feature type="transmembrane region" description="Helical" evidence="1">
    <location>
        <begin position="80"/>
        <end position="102"/>
    </location>
</feature>
<sequence>MVAKQRNSNPIDYAYRYQHDAQDVRTPEYRFVKYFNLLMAIGFLISSVWIFIFIFKQADWEYNLSYENARKNSAVTTWKWWTFTSVIVADLLGLMFIVRAIYAENPNQLITLSILSYVFAVWGLANVYLRGSIVCFVLPFTVATLSVIQFLMQRDEDKEFRISQELRCRRQPKPTMETFLDDHERAVEKL</sequence>
<proteinExistence type="predicted"/>
<evidence type="ECO:0000313" key="2">
    <source>
        <dbReference type="Proteomes" id="UP000515146"/>
    </source>
</evidence>
<dbReference type="InParanoid" id="A0A6P6YGN9"/>
<dbReference type="Proteomes" id="UP000515146">
    <property type="component" value="Unplaced"/>
</dbReference>
<dbReference type="AlphaFoldDB" id="A0A6P6YGN9"/>
<keyword evidence="1" id="KW-0812">Transmembrane</keyword>
<evidence type="ECO:0000313" key="3">
    <source>
        <dbReference type="RefSeq" id="XP_027204417.1"/>
    </source>
</evidence>
<organism evidence="2 3">
    <name type="scientific">Dermatophagoides pteronyssinus</name>
    <name type="common">European house dust mite</name>
    <dbReference type="NCBI Taxonomy" id="6956"/>
    <lineage>
        <taxon>Eukaryota</taxon>
        <taxon>Metazoa</taxon>
        <taxon>Ecdysozoa</taxon>
        <taxon>Arthropoda</taxon>
        <taxon>Chelicerata</taxon>
        <taxon>Arachnida</taxon>
        <taxon>Acari</taxon>
        <taxon>Acariformes</taxon>
        <taxon>Sarcoptiformes</taxon>
        <taxon>Astigmata</taxon>
        <taxon>Psoroptidia</taxon>
        <taxon>Analgoidea</taxon>
        <taxon>Pyroglyphidae</taxon>
        <taxon>Dermatophagoidinae</taxon>
        <taxon>Dermatophagoides</taxon>
    </lineage>
</organism>
<keyword evidence="1" id="KW-0472">Membrane</keyword>